<evidence type="ECO:0000313" key="2">
    <source>
        <dbReference type="EMBL" id="MBC8629125.1"/>
    </source>
</evidence>
<dbReference type="EMBL" id="JACRTP010000004">
    <property type="protein sequence ID" value="MBC8629125.1"/>
    <property type="molecule type" value="Genomic_DNA"/>
</dbReference>
<evidence type="ECO:0000313" key="3">
    <source>
        <dbReference type="Proteomes" id="UP000661649"/>
    </source>
</evidence>
<comment type="caution">
    <text evidence="2">The sequence shown here is derived from an EMBL/GenBank/DDBJ whole genome shotgun (WGS) entry which is preliminary data.</text>
</comment>
<proteinExistence type="predicted"/>
<name>A0ABR7PCH5_9FIRM</name>
<protein>
    <submittedName>
        <fullName evidence="2">Uncharacterized protein</fullName>
    </submittedName>
</protein>
<organism evidence="2 3">
    <name type="scientific">Blautia stercoris</name>
    <dbReference type="NCBI Taxonomy" id="871664"/>
    <lineage>
        <taxon>Bacteria</taxon>
        <taxon>Bacillati</taxon>
        <taxon>Bacillota</taxon>
        <taxon>Clostridia</taxon>
        <taxon>Lachnospirales</taxon>
        <taxon>Lachnospiraceae</taxon>
        <taxon>Blautia</taxon>
    </lineage>
</organism>
<keyword evidence="1" id="KW-1133">Transmembrane helix</keyword>
<accession>A0ABR7PCH5</accession>
<keyword evidence="1" id="KW-0472">Membrane</keyword>
<gene>
    <name evidence="2" type="ORF">H8712_10970</name>
</gene>
<sequence length="55" mass="6312">MGEIGQIFLNLGEYSGPILIGLLVGVWLFGRFLKLNLKEKRKRNLQDARDIIILK</sequence>
<keyword evidence="3" id="KW-1185">Reference proteome</keyword>
<evidence type="ECO:0000256" key="1">
    <source>
        <dbReference type="SAM" id="Phobius"/>
    </source>
</evidence>
<keyword evidence="1" id="KW-0812">Transmembrane</keyword>
<feature type="transmembrane region" description="Helical" evidence="1">
    <location>
        <begin position="14"/>
        <end position="33"/>
    </location>
</feature>
<dbReference type="RefSeq" id="WP_187558845.1">
    <property type="nucleotide sequence ID" value="NZ_JACRTP010000004.1"/>
</dbReference>
<dbReference type="Proteomes" id="UP000661649">
    <property type="component" value="Unassembled WGS sequence"/>
</dbReference>
<reference evidence="2 3" key="1">
    <citation type="submission" date="2020-08" db="EMBL/GenBank/DDBJ databases">
        <title>Genome public.</title>
        <authorList>
            <person name="Liu C."/>
            <person name="Sun Q."/>
        </authorList>
    </citation>
    <scope>NUCLEOTIDE SEQUENCE [LARGE SCALE GENOMIC DNA]</scope>
    <source>
        <strain evidence="2 3">3_YM_SP_D4_24.mj</strain>
    </source>
</reference>